<name>A0A183FES4_HELPZ</name>
<reference evidence="1 2" key="1">
    <citation type="submission" date="2018-11" db="EMBL/GenBank/DDBJ databases">
        <authorList>
            <consortium name="Pathogen Informatics"/>
        </authorList>
    </citation>
    <scope>NUCLEOTIDE SEQUENCE [LARGE SCALE GENOMIC DNA]</scope>
</reference>
<proteinExistence type="predicted"/>
<evidence type="ECO:0000313" key="1">
    <source>
        <dbReference type="EMBL" id="VDO62792.1"/>
    </source>
</evidence>
<reference evidence="3" key="2">
    <citation type="submission" date="2019-09" db="UniProtKB">
        <authorList>
            <consortium name="WormBaseParasite"/>
        </authorList>
    </citation>
    <scope>IDENTIFICATION</scope>
</reference>
<dbReference type="OrthoDB" id="5872915at2759"/>
<sequence length="95" mass="10353">MSKRDVRQNYFQVLEPGRLCAQTARNVNAVWAKEASTNAQYNVGSKSFVSATLASKTNHMAAVDSDPLKAPVEADPRKTILPRVSTSVTLQLFAS</sequence>
<accession>A0A3P8ASX5</accession>
<dbReference type="WBParaSite" id="HPBE_0000491701-mRNA-1">
    <property type="protein sequence ID" value="HPBE_0000491701-mRNA-1"/>
    <property type="gene ID" value="HPBE_0000491701"/>
</dbReference>
<keyword evidence="2" id="KW-1185">Reference proteome</keyword>
<dbReference type="AlphaFoldDB" id="A0A183FES4"/>
<dbReference type="Proteomes" id="UP000050761">
    <property type="component" value="Unassembled WGS sequence"/>
</dbReference>
<evidence type="ECO:0000313" key="3">
    <source>
        <dbReference type="WBParaSite" id="HPBE_0000491701-mRNA-1"/>
    </source>
</evidence>
<evidence type="ECO:0000313" key="2">
    <source>
        <dbReference type="Proteomes" id="UP000050761"/>
    </source>
</evidence>
<accession>A0A183FES4</accession>
<dbReference type="EMBL" id="UZAH01025381">
    <property type="protein sequence ID" value="VDO62792.1"/>
    <property type="molecule type" value="Genomic_DNA"/>
</dbReference>
<protein>
    <submittedName>
        <fullName evidence="1 3">Uncharacterized protein</fullName>
    </submittedName>
</protein>
<organism evidence="2 3">
    <name type="scientific">Heligmosomoides polygyrus</name>
    <name type="common">Parasitic roundworm</name>
    <dbReference type="NCBI Taxonomy" id="6339"/>
    <lineage>
        <taxon>Eukaryota</taxon>
        <taxon>Metazoa</taxon>
        <taxon>Ecdysozoa</taxon>
        <taxon>Nematoda</taxon>
        <taxon>Chromadorea</taxon>
        <taxon>Rhabditida</taxon>
        <taxon>Rhabditina</taxon>
        <taxon>Rhabditomorpha</taxon>
        <taxon>Strongyloidea</taxon>
        <taxon>Heligmosomidae</taxon>
        <taxon>Heligmosomoides</taxon>
    </lineage>
</organism>
<gene>
    <name evidence="1" type="ORF">HPBE_LOCUS4918</name>
</gene>